<organism evidence="2 3">
    <name type="scientific">Panagrellus redivivus</name>
    <name type="common">Microworm</name>
    <dbReference type="NCBI Taxonomy" id="6233"/>
    <lineage>
        <taxon>Eukaryota</taxon>
        <taxon>Metazoa</taxon>
        <taxon>Ecdysozoa</taxon>
        <taxon>Nematoda</taxon>
        <taxon>Chromadorea</taxon>
        <taxon>Rhabditida</taxon>
        <taxon>Tylenchina</taxon>
        <taxon>Panagrolaimomorpha</taxon>
        <taxon>Panagrolaimoidea</taxon>
        <taxon>Panagrolaimidae</taxon>
        <taxon>Panagrellus</taxon>
    </lineage>
</organism>
<reference evidence="3" key="2">
    <citation type="submission" date="2020-10" db="UniProtKB">
        <authorList>
            <consortium name="WormBaseParasite"/>
        </authorList>
    </citation>
    <scope>IDENTIFICATION</scope>
</reference>
<evidence type="ECO:0000313" key="3">
    <source>
        <dbReference type="WBParaSite" id="Pan_g9263.t1"/>
    </source>
</evidence>
<sequence length="125" mass="14059">MTNFERSMKQRSLSVGRKEARRPGHCFGESITQSWWVRRGMDPTRTRQSTSFEKRVASARCLRCDALNVTMSKPLLETCEKALQLGAEGNGAASPEGIQNGCVQSYRPHFGSHSEKDAAQWLDLR</sequence>
<name>A0A7E4WDD9_PANRE</name>
<accession>A0A7E4WDD9</accession>
<feature type="region of interest" description="Disordered" evidence="1">
    <location>
        <begin position="1"/>
        <end position="20"/>
    </location>
</feature>
<keyword evidence="2" id="KW-1185">Reference proteome</keyword>
<reference evidence="2" key="1">
    <citation type="journal article" date="2013" name="Genetics">
        <title>The draft genome and transcriptome of Panagrellus redivivus are shaped by the harsh demands of a free-living lifestyle.</title>
        <authorList>
            <person name="Srinivasan J."/>
            <person name="Dillman A.R."/>
            <person name="Macchietto M.G."/>
            <person name="Heikkinen L."/>
            <person name="Lakso M."/>
            <person name="Fracchia K.M."/>
            <person name="Antoshechkin I."/>
            <person name="Mortazavi A."/>
            <person name="Wong G."/>
            <person name="Sternberg P.W."/>
        </authorList>
    </citation>
    <scope>NUCLEOTIDE SEQUENCE [LARGE SCALE GENOMIC DNA]</scope>
    <source>
        <strain evidence="2">MT8872</strain>
    </source>
</reference>
<evidence type="ECO:0000256" key="1">
    <source>
        <dbReference type="SAM" id="MobiDB-lite"/>
    </source>
</evidence>
<evidence type="ECO:0000313" key="2">
    <source>
        <dbReference type="Proteomes" id="UP000492821"/>
    </source>
</evidence>
<proteinExistence type="predicted"/>
<feature type="compositionally biased region" description="Polar residues" evidence="1">
    <location>
        <begin position="1"/>
        <end position="13"/>
    </location>
</feature>
<dbReference type="Proteomes" id="UP000492821">
    <property type="component" value="Unassembled WGS sequence"/>
</dbReference>
<dbReference type="WBParaSite" id="Pan_g9263.t1">
    <property type="protein sequence ID" value="Pan_g9263.t1"/>
    <property type="gene ID" value="Pan_g9263"/>
</dbReference>
<dbReference type="AlphaFoldDB" id="A0A7E4WDD9"/>
<protein>
    <submittedName>
        <fullName evidence="3">SCP domain-containing protein</fullName>
    </submittedName>
</protein>